<gene>
    <name evidence="10" type="ORF">HDID_LOCUS8807</name>
</gene>
<name>A0A158QFG0_HYMDI</name>
<dbReference type="CDD" id="cd00685">
    <property type="entry name" value="Trans_IPPS_HT"/>
    <property type="match status" value="1"/>
</dbReference>
<dbReference type="GO" id="GO:0003677">
    <property type="term" value="F:DNA binding"/>
    <property type="evidence" value="ECO:0007669"/>
    <property type="project" value="UniProtKB-KW"/>
</dbReference>
<feature type="domain" description="ERCC1-like central" evidence="9">
    <location>
        <begin position="423"/>
        <end position="535"/>
    </location>
</feature>
<accession>A0A158QFG0</accession>
<proteinExistence type="inferred from homology"/>
<evidence type="ECO:0000256" key="3">
    <source>
        <dbReference type="ARBA" id="ARBA00022723"/>
    </source>
</evidence>
<protein>
    <submittedName>
        <fullName evidence="12">Terpenoid synthase</fullName>
    </submittedName>
</protein>
<evidence type="ECO:0000256" key="5">
    <source>
        <dbReference type="ARBA" id="ARBA00022842"/>
    </source>
</evidence>
<dbReference type="GO" id="GO:0046872">
    <property type="term" value="F:metal ion binding"/>
    <property type="evidence" value="ECO:0007669"/>
    <property type="project" value="UniProtKB-KW"/>
</dbReference>
<keyword evidence="4" id="KW-0227">DNA damage</keyword>
<keyword evidence="6" id="KW-0238">DNA-binding</keyword>
<evidence type="ECO:0000259" key="9">
    <source>
        <dbReference type="Pfam" id="PF03834"/>
    </source>
</evidence>
<dbReference type="Gene3D" id="3.40.50.10130">
    <property type="match status" value="1"/>
</dbReference>
<dbReference type="PROSITE" id="PS00723">
    <property type="entry name" value="POLYPRENYL_SYNTHASE_1"/>
    <property type="match status" value="1"/>
</dbReference>
<dbReference type="PROSITE" id="PS00444">
    <property type="entry name" value="POLYPRENYL_SYNTHASE_2"/>
    <property type="match status" value="1"/>
</dbReference>
<dbReference type="FunFam" id="3.40.50.10130:FF:000001">
    <property type="entry name" value="DNA excision repair protein ERCC-1"/>
    <property type="match status" value="1"/>
</dbReference>
<dbReference type="EMBL" id="UYSG01011147">
    <property type="protein sequence ID" value="VDL61125.1"/>
    <property type="molecule type" value="Genomic_DNA"/>
</dbReference>
<keyword evidence="8" id="KW-0539">Nucleus</keyword>
<keyword evidence="7" id="KW-0234">DNA repair</keyword>
<dbReference type="GO" id="GO:0008299">
    <property type="term" value="P:isoprenoid biosynthetic process"/>
    <property type="evidence" value="ECO:0007669"/>
    <property type="project" value="InterPro"/>
</dbReference>
<dbReference type="AlphaFoldDB" id="A0A158QFG0"/>
<dbReference type="GO" id="GO:0006302">
    <property type="term" value="P:double-strand break repair"/>
    <property type="evidence" value="ECO:0007669"/>
    <property type="project" value="UniProtKB-ARBA"/>
</dbReference>
<dbReference type="InterPro" id="IPR011335">
    <property type="entry name" value="Restrct_endonuc-II-like"/>
</dbReference>
<dbReference type="Pfam" id="PF00348">
    <property type="entry name" value="polyprenyl_synt"/>
    <property type="match status" value="1"/>
</dbReference>
<evidence type="ECO:0000256" key="8">
    <source>
        <dbReference type="ARBA" id="ARBA00023242"/>
    </source>
</evidence>
<keyword evidence="5" id="KW-0460">Magnesium</keyword>
<dbReference type="CDD" id="cd22325">
    <property type="entry name" value="ERCC1_C-like"/>
    <property type="match status" value="1"/>
</dbReference>
<comment type="subcellular location">
    <subcellularLocation>
        <location evidence="1">Nucleus</location>
    </subcellularLocation>
</comment>
<evidence type="ECO:0000256" key="4">
    <source>
        <dbReference type="ARBA" id="ARBA00022763"/>
    </source>
</evidence>
<evidence type="ECO:0000256" key="7">
    <source>
        <dbReference type="ARBA" id="ARBA00023204"/>
    </source>
</evidence>
<evidence type="ECO:0000313" key="12">
    <source>
        <dbReference type="WBParaSite" id="HDID_0000880901-mRNA-1"/>
    </source>
</evidence>
<dbReference type="SUPFAM" id="SSF48576">
    <property type="entry name" value="Terpenoid synthases"/>
    <property type="match status" value="1"/>
</dbReference>
<dbReference type="GO" id="GO:0004659">
    <property type="term" value="F:prenyltransferase activity"/>
    <property type="evidence" value="ECO:0007669"/>
    <property type="project" value="InterPro"/>
</dbReference>
<comment type="similarity">
    <text evidence="2">Belongs to the ERCC1/RAD10/SWI10 family.</text>
</comment>
<dbReference type="GO" id="GO:0006310">
    <property type="term" value="P:DNA recombination"/>
    <property type="evidence" value="ECO:0007669"/>
    <property type="project" value="UniProtKB-ARBA"/>
</dbReference>
<dbReference type="GO" id="GO:0005634">
    <property type="term" value="C:nucleus"/>
    <property type="evidence" value="ECO:0007669"/>
    <property type="project" value="UniProtKB-SubCell"/>
</dbReference>
<evidence type="ECO:0000256" key="6">
    <source>
        <dbReference type="ARBA" id="ARBA00023125"/>
    </source>
</evidence>
<organism evidence="12">
    <name type="scientific">Hymenolepis diminuta</name>
    <name type="common">Rat tapeworm</name>
    <dbReference type="NCBI Taxonomy" id="6216"/>
    <lineage>
        <taxon>Eukaryota</taxon>
        <taxon>Metazoa</taxon>
        <taxon>Spiralia</taxon>
        <taxon>Lophotrochozoa</taxon>
        <taxon>Platyhelminthes</taxon>
        <taxon>Cestoda</taxon>
        <taxon>Eucestoda</taxon>
        <taxon>Cyclophyllidea</taxon>
        <taxon>Hymenolepididae</taxon>
        <taxon>Hymenolepis</taxon>
    </lineage>
</organism>
<dbReference type="InterPro" id="IPR008949">
    <property type="entry name" value="Isoprenoid_synthase_dom_sf"/>
</dbReference>
<sequence length="603" mass="68510">MSDIPQFEDDDKILAPFNYLTQNSGKGMRTKLIKAFNWWLNIGQEKLDLLADIIETLHNASLIVDDIEDNSDRRRGKPAAHMLFGTPLSINASNYAYFIALKKALNLNHPDVPKIFAEQMIDLHRGQGMDIYWRCSLKCPTENEYNDMVKRKTGGLFGMAVKLMQLFSTDTSDYEPLLASLGLWFQIRDDYANLVDTSYHETKDFADDLTEGKFSFPVVHAINRFPNDHQIMAILRQHTTDRAVKEHAIQHLDELGSLKYTGCALIRLEKEIRQIVEDFGGNPHILRFLDDYSLIYRDADRWTPRPYHSPIFASEEGDSNKLQRRLFNIQDVSFNESSNESHVPTGLQMFSDYRKGILDPDIVSTQGVSALKESIQETNTRQTKPRIPATWLKPRSALSRLAAGHVPPISSNPSTPPTDSKKLLVSSRQRGNQLLELIRHVVWEYAEIEPDYVFGPTQCGFFLSLRYHNLNPGYIFERLQKLTSTYKLIVLIVLVDVDDAHHPLKELNKFGLTQNVTVLLAWSSLEAARYVECFKALVNKSPEELQSEAATASVQKDHLTLATDFLTSLRVVSRTDAATLLSRFGVSEILHSLLLFTPGSLII</sequence>
<dbReference type="OrthoDB" id="6921389at2759"/>
<keyword evidence="3" id="KW-0479">Metal-binding</keyword>
<dbReference type="SUPFAM" id="SSF52980">
    <property type="entry name" value="Restriction endonuclease-like"/>
    <property type="match status" value="1"/>
</dbReference>
<dbReference type="STRING" id="6216.A0A158QFG0"/>
<evidence type="ECO:0000256" key="2">
    <source>
        <dbReference type="ARBA" id="ARBA00008283"/>
    </source>
</evidence>
<dbReference type="SFLD" id="SFLDS00005">
    <property type="entry name" value="Isoprenoid_Synthase_Type_I"/>
    <property type="match status" value="1"/>
</dbReference>
<dbReference type="InterPro" id="IPR033749">
    <property type="entry name" value="Polyprenyl_synt_CS"/>
</dbReference>
<evidence type="ECO:0000313" key="11">
    <source>
        <dbReference type="Proteomes" id="UP000274504"/>
    </source>
</evidence>
<evidence type="ECO:0000256" key="1">
    <source>
        <dbReference type="ARBA" id="ARBA00004123"/>
    </source>
</evidence>
<evidence type="ECO:0000313" key="10">
    <source>
        <dbReference type="EMBL" id="VDL61125.1"/>
    </source>
</evidence>
<dbReference type="NCBIfam" id="TIGR00597">
    <property type="entry name" value="rad10"/>
    <property type="match status" value="1"/>
</dbReference>
<dbReference type="InterPro" id="IPR000092">
    <property type="entry name" value="Polyprenyl_synt"/>
</dbReference>
<dbReference type="WBParaSite" id="HDID_0000880901-mRNA-1">
    <property type="protein sequence ID" value="HDID_0000880901-mRNA-1"/>
    <property type="gene ID" value="HDID_0000880901"/>
</dbReference>
<dbReference type="PANTHER" id="PTHR12001:SF44">
    <property type="entry name" value="GERANYLGERANYL PYROPHOSPHATE SYNTHASE"/>
    <property type="match status" value="1"/>
</dbReference>
<reference evidence="12" key="1">
    <citation type="submission" date="2016-04" db="UniProtKB">
        <authorList>
            <consortium name="WormBaseParasite"/>
        </authorList>
    </citation>
    <scope>IDENTIFICATION</scope>
</reference>
<dbReference type="Pfam" id="PF03834">
    <property type="entry name" value="Rad10"/>
    <property type="match status" value="1"/>
</dbReference>
<dbReference type="Proteomes" id="UP000274504">
    <property type="component" value="Unassembled WGS sequence"/>
</dbReference>
<dbReference type="Gene3D" id="1.10.150.20">
    <property type="entry name" value="5' to 3' exonuclease, C-terminal subdomain"/>
    <property type="match status" value="1"/>
</dbReference>
<reference evidence="10 11" key="2">
    <citation type="submission" date="2018-11" db="EMBL/GenBank/DDBJ databases">
        <authorList>
            <consortium name="Pathogen Informatics"/>
        </authorList>
    </citation>
    <scope>NUCLEOTIDE SEQUENCE [LARGE SCALE GENOMIC DNA]</scope>
</reference>
<dbReference type="PANTHER" id="PTHR12001">
    <property type="entry name" value="GERANYLGERANYL PYROPHOSPHATE SYNTHASE"/>
    <property type="match status" value="1"/>
</dbReference>
<dbReference type="Gene3D" id="1.10.600.10">
    <property type="entry name" value="Farnesyl Diphosphate Synthase"/>
    <property type="match status" value="1"/>
</dbReference>
<dbReference type="InterPro" id="IPR047260">
    <property type="entry name" value="ERCC1-like_central_dom"/>
</dbReference>